<feature type="region of interest" description="Disordered" evidence="1">
    <location>
        <begin position="95"/>
        <end position="116"/>
    </location>
</feature>
<feature type="compositionally biased region" description="Basic and acidic residues" evidence="1">
    <location>
        <begin position="106"/>
        <end position="116"/>
    </location>
</feature>
<organism evidence="2">
    <name type="scientific">Streptomyces sp. NBC_00093</name>
    <dbReference type="NCBI Taxonomy" id="2975649"/>
    <lineage>
        <taxon>Bacteria</taxon>
        <taxon>Bacillati</taxon>
        <taxon>Actinomycetota</taxon>
        <taxon>Actinomycetes</taxon>
        <taxon>Kitasatosporales</taxon>
        <taxon>Streptomycetaceae</taxon>
        <taxon>Streptomyces</taxon>
    </lineage>
</organism>
<feature type="compositionally biased region" description="Polar residues" evidence="1">
    <location>
        <begin position="95"/>
        <end position="105"/>
    </location>
</feature>
<protein>
    <submittedName>
        <fullName evidence="2">Uncharacterized protein</fullName>
    </submittedName>
</protein>
<accession>A0AAU2A521</accession>
<gene>
    <name evidence="2" type="ORF">OHA22_31785</name>
</gene>
<feature type="region of interest" description="Disordered" evidence="1">
    <location>
        <begin position="1"/>
        <end position="20"/>
    </location>
</feature>
<dbReference type="EMBL" id="CP108222">
    <property type="protein sequence ID" value="WTT19782.1"/>
    <property type="molecule type" value="Genomic_DNA"/>
</dbReference>
<proteinExistence type="predicted"/>
<dbReference type="AlphaFoldDB" id="A0AAU2A521"/>
<sequence length="116" mass="12697">MSGRFEADPAGLQQSGNEVGGLPAHARKIGDDFIADQANYRGLNGYSDEFYSETHPRYEANNEMCLSAIRAFENAFVGLESAIFGNRRNIVGTQEGASDLIQQQHSKLDSQGGEKR</sequence>
<evidence type="ECO:0000256" key="1">
    <source>
        <dbReference type="SAM" id="MobiDB-lite"/>
    </source>
</evidence>
<reference evidence="2" key="1">
    <citation type="submission" date="2022-10" db="EMBL/GenBank/DDBJ databases">
        <title>The complete genomes of actinobacterial strains from the NBC collection.</title>
        <authorList>
            <person name="Joergensen T.S."/>
            <person name="Alvarez Arevalo M."/>
            <person name="Sterndorff E.B."/>
            <person name="Faurdal D."/>
            <person name="Vuksanovic O."/>
            <person name="Mourched A.-S."/>
            <person name="Charusanti P."/>
            <person name="Shaw S."/>
            <person name="Blin K."/>
            <person name="Weber T."/>
        </authorList>
    </citation>
    <scope>NUCLEOTIDE SEQUENCE</scope>
    <source>
        <strain evidence="2">NBC_00093</strain>
    </source>
</reference>
<evidence type="ECO:0000313" key="2">
    <source>
        <dbReference type="EMBL" id="WTT19782.1"/>
    </source>
</evidence>
<name>A0AAU2A521_9ACTN</name>